<proteinExistence type="predicted"/>
<dbReference type="CDD" id="cd02980">
    <property type="entry name" value="TRX_Fd_family"/>
    <property type="match status" value="1"/>
</dbReference>
<evidence type="ECO:0000313" key="1">
    <source>
        <dbReference type="EMBL" id="PAB58210.1"/>
    </source>
</evidence>
<reference evidence="1 2" key="1">
    <citation type="submission" date="2017-06" db="EMBL/GenBank/DDBJ databases">
        <title>Draft genome sequence of anaerobic fermentative bacterium Anaeromicrobium sediminis DY2726D isolated from West Pacific Ocean sediments.</title>
        <authorList>
            <person name="Zeng X."/>
        </authorList>
    </citation>
    <scope>NUCLEOTIDE SEQUENCE [LARGE SCALE GENOMIC DNA]</scope>
    <source>
        <strain evidence="1 2">DY2726D</strain>
    </source>
</reference>
<comment type="caution">
    <text evidence="1">The sequence shown here is derived from an EMBL/GenBank/DDBJ whole genome shotgun (WGS) entry which is preliminary data.</text>
</comment>
<keyword evidence="2" id="KW-1185">Reference proteome</keyword>
<organism evidence="1 2">
    <name type="scientific">Anaeromicrobium sediminis</name>
    <dbReference type="NCBI Taxonomy" id="1478221"/>
    <lineage>
        <taxon>Bacteria</taxon>
        <taxon>Bacillati</taxon>
        <taxon>Bacillota</taxon>
        <taxon>Clostridia</taxon>
        <taxon>Peptostreptococcales</taxon>
        <taxon>Thermotaleaceae</taxon>
        <taxon>Anaeromicrobium</taxon>
    </lineage>
</organism>
<dbReference type="SUPFAM" id="SSF52833">
    <property type="entry name" value="Thioredoxin-like"/>
    <property type="match status" value="1"/>
</dbReference>
<dbReference type="Gene3D" id="3.40.30.10">
    <property type="entry name" value="Glutaredoxin"/>
    <property type="match status" value="1"/>
</dbReference>
<evidence type="ECO:0000313" key="2">
    <source>
        <dbReference type="Proteomes" id="UP000216024"/>
    </source>
</evidence>
<name>A0A267MHD6_9FIRM</name>
<dbReference type="OrthoDB" id="9807975at2"/>
<dbReference type="InterPro" id="IPR036249">
    <property type="entry name" value="Thioredoxin-like_sf"/>
</dbReference>
<dbReference type="Pfam" id="PF01257">
    <property type="entry name" value="2Fe-2S_thioredx"/>
    <property type="match status" value="1"/>
</dbReference>
<accession>A0A267MHD6</accession>
<dbReference type="Proteomes" id="UP000216024">
    <property type="component" value="Unassembled WGS sequence"/>
</dbReference>
<evidence type="ECO:0008006" key="3">
    <source>
        <dbReference type="Google" id="ProtNLM"/>
    </source>
</evidence>
<protein>
    <recommendedName>
        <fullName evidence="3">NADH-quinone oxidoreductase subunit F</fullName>
    </recommendedName>
</protein>
<gene>
    <name evidence="1" type="ORF">CCE28_16360</name>
</gene>
<dbReference type="EMBL" id="NIBG01000018">
    <property type="protein sequence ID" value="PAB58210.1"/>
    <property type="molecule type" value="Genomic_DNA"/>
</dbReference>
<sequence length="80" mass="8952">MMEISVCVGSACHLKGSQKVIKRLQELVKMKNLEDEIVIKASFCLGQCNDYVSVKVEDVISSVNESTVDKFFNENILGRL</sequence>
<dbReference type="AlphaFoldDB" id="A0A267MHD6"/>